<dbReference type="RefSeq" id="XP_026680507.1">
    <property type="nucleotide sequence ID" value="XM_026824706.1"/>
</dbReference>
<dbReference type="PANTHER" id="PTHR32470">
    <property type="entry name" value="ADH DEHYDROGENASE [UBIQUINONE] 1 ALPHA SUBCOMPLEX ASSEMBLY FACTOR 2"/>
    <property type="match status" value="1"/>
</dbReference>
<dbReference type="GO" id="GO:0032981">
    <property type="term" value="P:mitochondrial respiratory chain complex I assembly"/>
    <property type="evidence" value="ECO:0007669"/>
    <property type="project" value="TreeGrafter"/>
</dbReference>
<dbReference type="GO" id="GO:0005739">
    <property type="term" value="C:mitochondrion"/>
    <property type="evidence" value="ECO:0007669"/>
    <property type="project" value="TreeGrafter"/>
</dbReference>
<name>A0A1S3D3I4_DIACI</name>
<dbReference type="RefSeq" id="XP_008473620.1">
    <property type="nucleotide sequence ID" value="XM_008475398.3"/>
</dbReference>
<dbReference type="KEGG" id="dci:103510714"/>
<dbReference type="GO" id="GO:0045271">
    <property type="term" value="C:respiratory chain complex I"/>
    <property type="evidence" value="ECO:0007669"/>
    <property type="project" value="InterPro"/>
</dbReference>
<dbReference type="STRING" id="121845.A0A1S3D3I4"/>
<dbReference type="Pfam" id="PF05071">
    <property type="entry name" value="NDUFA12"/>
    <property type="match status" value="1"/>
</dbReference>
<evidence type="ECO:0000313" key="2">
    <source>
        <dbReference type="Proteomes" id="UP000079169"/>
    </source>
</evidence>
<evidence type="ECO:0000313" key="3">
    <source>
        <dbReference type="RefSeq" id="XP_008473620.1"/>
    </source>
</evidence>
<keyword evidence="2" id="KW-1185">Reference proteome</keyword>
<sequence length="149" mass="17210">MARQGRGIFAEMFKDFIKSFKPKNFTKGNLIGTDYMGTKYFEVPADPQRGVRRPHRSFEPSVADKFDQNLPAEWEAWLRGRRKDPPTEEEINKNLGIIKLKEKNAAELKLKFPSKASENISQKKGMQSFPSYSEYEHAAGIRLDEKPEK</sequence>
<proteinExistence type="inferred from homology"/>
<gene>
    <name evidence="3 4" type="primary">LOC103510714</name>
</gene>
<dbReference type="InterPro" id="IPR007763">
    <property type="entry name" value="NDUFA12"/>
</dbReference>
<evidence type="ECO:0000256" key="1">
    <source>
        <dbReference type="ARBA" id="ARBA00007355"/>
    </source>
</evidence>
<comment type="similarity">
    <text evidence="1">Belongs to the complex I NDUFA12 subunit family.</text>
</comment>
<dbReference type="AlphaFoldDB" id="A0A1S3D3I4"/>
<dbReference type="Proteomes" id="UP000079169">
    <property type="component" value="Unplaced"/>
</dbReference>
<reference evidence="3 4" key="1">
    <citation type="submission" date="2025-04" db="UniProtKB">
        <authorList>
            <consortium name="RefSeq"/>
        </authorList>
    </citation>
    <scope>IDENTIFICATION</scope>
</reference>
<protein>
    <submittedName>
        <fullName evidence="3 4">NADH dehydrogenase [ubiquinone] 1 alpha subcomplex assembly factor 2</fullName>
    </submittedName>
</protein>
<evidence type="ECO:0000313" key="4">
    <source>
        <dbReference type="RefSeq" id="XP_026680507.1"/>
    </source>
</evidence>
<dbReference type="GeneID" id="103510714"/>
<dbReference type="OMA" id="FIWRNFL"/>
<dbReference type="PaxDb" id="121845-A0A1S3D3I4"/>
<dbReference type="InterPro" id="IPR052618">
    <property type="entry name" value="ComplexI_NDUFA12"/>
</dbReference>
<organism evidence="2 3">
    <name type="scientific">Diaphorina citri</name>
    <name type="common">Asian citrus psyllid</name>
    <dbReference type="NCBI Taxonomy" id="121845"/>
    <lineage>
        <taxon>Eukaryota</taxon>
        <taxon>Metazoa</taxon>
        <taxon>Ecdysozoa</taxon>
        <taxon>Arthropoda</taxon>
        <taxon>Hexapoda</taxon>
        <taxon>Insecta</taxon>
        <taxon>Pterygota</taxon>
        <taxon>Neoptera</taxon>
        <taxon>Paraneoptera</taxon>
        <taxon>Hemiptera</taxon>
        <taxon>Sternorrhyncha</taxon>
        <taxon>Psylloidea</taxon>
        <taxon>Psyllidae</taxon>
        <taxon>Diaphorininae</taxon>
        <taxon>Diaphorina</taxon>
    </lineage>
</organism>
<dbReference type="PANTHER" id="PTHR32470:SF2">
    <property type="entry name" value="NADH DEHYDROGENASE [UBIQUINONE] 1 ALPHA SUBCOMPLEX ASSEMBLY FACTOR 2"/>
    <property type="match status" value="1"/>
</dbReference>
<accession>A0A1S3D3I4</accession>